<dbReference type="AlphaFoldDB" id="A0A8K0SZ21"/>
<sequence>MKLSNHHEPKTCLWRLGNPGLFSHMTTWFSVHTELSDKCSMQWRYTLTSKGPPQPMPSATHVFVASSLTLGIQTKSSHTPPLPNCNGLCDLSLGVHFGAPSRLGPRSEQRRRGAGPTACLAMAGRLAKDFIHPPVPPEGRFMYLDTSTWARLLCHTWYYGVPARVVTSSSRDRHTKPPDYRIQHLALAGR</sequence>
<reference evidence="1" key="1">
    <citation type="journal article" date="2021" name="Nat. Commun.">
        <title>Genetic determinants of endophytism in the Arabidopsis root mycobiome.</title>
        <authorList>
            <person name="Mesny F."/>
            <person name="Miyauchi S."/>
            <person name="Thiergart T."/>
            <person name="Pickel B."/>
            <person name="Atanasova L."/>
            <person name="Karlsson M."/>
            <person name="Huettel B."/>
            <person name="Barry K.W."/>
            <person name="Haridas S."/>
            <person name="Chen C."/>
            <person name="Bauer D."/>
            <person name="Andreopoulos W."/>
            <person name="Pangilinan J."/>
            <person name="LaButti K."/>
            <person name="Riley R."/>
            <person name="Lipzen A."/>
            <person name="Clum A."/>
            <person name="Drula E."/>
            <person name="Henrissat B."/>
            <person name="Kohler A."/>
            <person name="Grigoriev I.V."/>
            <person name="Martin F.M."/>
            <person name="Hacquard S."/>
        </authorList>
    </citation>
    <scope>NUCLEOTIDE SEQUENCE</scope>
    <source>
        <strain evidence="1">MPI-CAGE-CH-0235</strain>
    </source>
</reference>
<comment type="caution">
    <text evidence="1">The sequence shown here is derived from an EMBL/GenBank/DDBJ whole genome shotgun (WGS) entry which is preliminary data.</text>
</comment>
<dbReference type="Proteomes" id="UP000813444">
    <property type="component" value="Unassembled WGS sequence"/>
</dbReference>
<organism evidence="1 2">
    <name type="scientific">Stachybotrys elegans</name>
    <dbReference type="NCBI Taxonomy" id="80388"/>
    <lineage>
        <taxon>Eukaryota</taxon>
        <taxon>Fungi</taxon>
        <taxon>Dikarya</taxon>
        <taxon>Ascomycota</taxon>
        <taxon>Pezizomycotina</taxon>
        <taxon>Sordariomycetes</taxon>
        <taxon>Hypocreomycetidae</taxon>
        <taxon>Hypocreales</taxon>
        <taxon>Stachybotryaceae</taxon>
        <taxon>Stachybotrys</taxon>
    </lineage>
</organism>
<dbReference type="EMBL" id="JAGPNK010000003">
    <property type="protein sequence ID" value="KAH7325065.1"/>
    <property type="molecule type" value="Genomic_DNA"/>
</dbReference>
<keyword evidence="2" id="KW-1185">Reference proteome</keyword>
<protein>
    <submittedName>
        <fullName evidence="1">Uncharacterized protein</fullName>
    </submittedName>
</protein>
<gene>
    <name evidence="1" type="ORF">B0I35DRAFT_458669</name>
</gene>
<evidence type="ECO:0000313" key="1">
    <source>
        <dbReference type="EMBL" id="KAH7325065.1"/>
    </source>
</evidence>
<proteinExistence type="predicted"/>
<evidence type="ECO:0000313" key="2">
    <source>
        <dbReference type="Proteomes" id="UP000813444"/>
    </source>
</evidence>
<accession>A0A8K0SZ21</accession>
<name>A0A8K0SZ21_9HYPO</name>